<organism evidence="4 5">
    <name type="scientific">Brevundimonas variabilis</name>
    <dbReference type="NCBI Taxonomy" id="74312"/>
    <lineage>
        <taxon>Bacteria</taxon>
        <taxon>Pseudomonadati</taxon>
        <taxon>Pseudomonadota</taxon>
        <taxon>Alphaproteobacteria</taxon>
        <taxon>Caulobacterales</taxon>
        <taxon>Caulobacteraceae</taxon>
        <taxon>Brevundimonas</taxon>
    </lineage>
</organism>
<evidence type="ECO:0000313" key="4">
    <source>
        <dbReference type="EMBL" id="MBB5745181.1"/>
    </source>
</evidence>
<keyword evidence="5" id="KW-1185">Reference proteome</keyword>
<dbReference type="AlphaFoldDB" id="A0A7W9FD92"/>
<dbReference type="InterPro" id="IPR026442">
    <property type="entry name" value="IPTL_CTERM"/>
</dbReference>
<feature type="chain" id="PRO_5030660036" evidence="2">
    <location>
        <begin position="41"/>
        <end position="199"/>
    </location>
</feature>
<sequence length="199" mass="19896">MNIDARSDASDMAKSLGGTMKLLALAVSMAASLFASAALADPVVWTLNGVTTLDGQTVTGSFTYDADTNTYSAINVLSTGGVGPFTALYPATASTAGAAIFIQTPAGPGQNGILFNTANKTNAGGTLTIITGQGSGGLFTCSGVCTNGNFTAGRSIATGTLVGAPVAPVPTLSEWAMILFGTILAGGAALYIQRRQQFA</sequence>
<evidence type="ECO:0000259" key="3">
    <source>
        <dbReference type="Pfam" id="PF18203"/>
    </source>
</evidence>
<keyword evidence="4" id="KW-0449">Lipoprotein</keyword>
<keyword evidence="1" id="KW-0472">Membrane</keyword>
<keyword evidence="1" id="KW-0812">Transmembrane</keyword>
<dbReference type="EMBL" id="JACHOR010000001">
    <property type="protein sequence ID" value="MBB5745181.1"/>
    <property type="molecule type" value="Genomic_DNA"/>
</dbReference>
<gene>
    <name evidence="4" type="ORF">GGR13_000753</name>
</gene>
<feature type="domain" description="IPTL-CTERM protein sorting" evidence="3">
    <location>
        <begin position="167"/>
        <end position="195"/>
    </location>
</feature>
<accession>A0A7W9FD92</accession>
<feature type="transmembrane region" description="Helical" evidence="1">
    <location>
        <begin position="175"/>
        <end position="192"/>
    </location>
</feature>
<keyword evidence="2" id="KW-0732">Signal</keyword>
<dbReference type="NCBIfam" id="TIGR04174">
    <property type="entry name" value="IPTL_CTERM"/>
    <property type="match status" value="1"/>
</dbReference>
<protein>
    <submittedName>
        <fullName evidence="4">Putative lipoprotein with Yx(FWY)xxD motif</fullName>
    </submittedName>
</protein>
<dbReference type="Pfam" id="PF18203">
    <property type="entry name" value="IPTL-CTERM"/>
    <property type="match status" value="1"/>
</dbReference>
<evidence type="ECO:0000256" key="1">
    <source>
        <dbReference type="SAM" id="Phobius"/>
    </source>
</evidence>
<evidence type="ECO:0000313" key="5">
    <source>
        <dbReference type="Proteomes" id="UP000545037"/>
    </source>
</evidence>
<dbReference type="Proteomes" id="UP000545037">
    <property type="component" value="Unassembled WGS sequence"/>
</dbReference>
<feature type="signal peptide" evidence="2">
    <location>
        <begin position="1"/>
        <end position="40"/>
    </location>
</feature>
<name>A0A7W9FD92_9CAUL</name>
<keyword evidence="1" id="KW-1133">Transmembrane helix</keyword>
<reference evidence="4 5" key="1">
    <citation type="submission" date="2020-08" db="EMBL/GenBank/DDBJ databases">
        <title>Genomic Encyclopedia of Type Strains, Phase IV (KMG-IV): sequencing the most valuable type-strain genomes for metagenomic binning, comparative biology and taxonomic classification.</title>
        <authorList>
            <person name="Goeker M."/>
        </authorList>
    </citation>
    <scope>NUCLEOTIDE SEQUENCE [LARGE SCALE GENOMIC DNA]</scope>
    <source>
        <strain evidence="4 5">DSM 4737</strain>
    </source>
</reference>
<evidence type="ECO:0000256" key="2">
    <source>
        <dbReference type="SAM" id="SignalP"/>
    </source>
</evidence>
<proteinExistence type="predicted"/>
<comment type="caution">
    <text evidence="4">The sequence shown here is derived from an EMBL/GenBank/DDBJ whole genome shotgun (WGS) entry which is preliminary data.</text>
</comment>
<dbReference type="RefSeq" id="WP_183212099.1">
    <property type="nucleotide sequence ID" value="NZ_JACHOR010000001.1"/>
</dbReference>